<organism evidence="2 3">
    <name type="scientific">Thermus scotoductus (strain ATCC 700910 / SA-01)</name>
    <dbReference type="NCBI Taxonomy" id="743525"/>
    <lineage>
        <taxon>Bacteria</taxon>
        <taxon>Thermotogati</taxon>
        <taxon>Deinococcota</taxon>
        <taxon>Deinococci</taxon>
        <taxon>Thermales</taxon>
        <taxon>Thermaceae</taxon>
        <taxon>Thermus</taxon>
    </lineage>
</organism>
<keyword evidence="2" id="KW-0449">Lipoprotein</keyword>
<gene>
    <name evidence="2" type="ordered locus">TSC_c13220</name>
</gene>
<proteinExistence type="predicted"/>
<dbReference type="KEGG" id="tsc:TSC_c13220"/>
<dbReference type="AlphaFoldDB" id="E8PRB3"/>
<dbReference type="PROSITE" id="PS51257">
    <property type="entry name" value="PROKAR_LIPOPROTEIN"/>
    <property type="match status" value="1"/>
</dbReference>
<accession>E8PRB3</accession>
<dbReference type="Proteomes" id="UP000008087">
    <property type="component" value="Chromosome"/>
</dbReference>
<protein>
    <submittedName>
        <fullName evidence="2">Putative lipoprotein</fullName>
    </submittedName>
</protein>
<feature type="signal peptide" evidence="1">
    <location>
        <begin position="1"/>
        <end position="20"/>
    </location>
</feature>
<reference evidence="3" key="1">
    <citation type="submission" date="2010-03" db="EMBL/GenBank/DDBJ databases">
        <title>The genome sequence of Thermus scotoductus SA-01.</title>
        <authorList>
            <person name="Gounder K."/>
            <person name="Liesegang H."/>
            <person name="Brzuszkiewicz E."/>
            <person name="Wollherr A."/>
            <person name="Daniel R."/>
            <person name="Gottschalk G."/>
            <person name="van Heerden E."/>
            <person name="Litthauer D."/>
        </authorList>
    </citation>
    <scope>NUCLEOTIDE SEQUENCE [LARGE SCALE GENOMIC DNA]</scope>
    <source>
        <strain evidence="3">ATCC 700910 / SA-01</strain>
    </source>
</reference>
<keyword evidence="1" id="KW-0732">Signal</keyword>
<evidence type="ECO:0000256" key="1">
    <source>
        <dbReference type="SAM" id="SignalP"/>
    </source>
</evidence>
<evidence type="ECO:0000313" key="2">
    <source>
        <dbReference type="EMBL" id="ADW21942.1"/>
    </source>
</evidence>
<dbReference type="RefSeq" id="WP_015717215.1">
    <property type="nucleotide sequence ID" value="NC_014974.1"/>
</dbReference>
<dbReference type="EMBL" id="CP001962">
    <property type="protein sequence ID" value="ADW21942.1"/>
    <property type="molecule type" value="Genomic_DNA"/>
</dbReference>
<reference evidence="2 3" key="2">
    <citation type="journal article" date="2011" name="BMC Genomics">
        <title>Sequence of the hyperplastic genome of the naturally competent Thermus scotoductus SA-01.</title>
        <authorList>
            <person name="Gounder K."/>
            <person name="Brzuszkiewicz E."/>
            <person name="Liesegang H."/>
            <person name="Wollherr A."/>
            <person name="Daniel R."/>
            <person name="Gottschalk G."/>
            <person name="Reva O."/>
            <person name="Kumwenda B."/>
            <person name="Srivastava M."/>
            <person name="Bricio C."/>
            <person name="Berenguer J."/>
            <person name="van Heerden E."/>
            <person name="Litthauer D."/>
        </authorList>
    </citation>
    <scope>NUCLEOTIDE SEQUENCE [LARGE SCALE GENOMIC DNA]</scope>
    <source>
        <strain evidence="3">ATCC 700910 / SA-01</strain>
    </source>
</reference>
<dbReference type="STRING" id="743525.TSC_c13220"/>
<evidence type="ECO:0000313" key="3">
    <source>
        <dbReference type="Proteomes" id="UP000008087"/>
    </source>
</evidence>
<feature type="chain" id="PRO_5003225879" evidence="1">
    <location>
        <begin position="21"/>
        <end position="183"/>
    </location>
</feature>
<dbReference type="HOGENOM" id="CLU_121468_0_0_0"/>
<sequence>MKRLALLPLLFILAACSGHTIHRVEVNLLSFIPQNQRQGELDLTTAQVRFPDDPAGQLVGVPGAETLVDGRLDLGLTLKNTGTLPSSLDLEVRLGPESDTDLYDDQGGDFSAISRSLTLNPGDEQTVALSLNVQPDTPTYNLIKRGGFRVGARLSLNGDQVQYTLTQAYVLLRLKLFNLIPNP</sequence>
<name>E8PRB3_THESS</name>
<dbReference type="eggNOG" id="ENOG5033DKS">
    <property type="taxonomic scope" value="Bacteria"/>
</dbReference>